<name>A0A167VMT6_9AGAM</name>
<proteinExistence type="predicted"/>
<protein>
    <submittedName>
        <fullName evidence="2">Uncharacterized protein</fullName>
    </submittedName>
</protein>
<evidence type="ECO:0000256" key="1">
    <source>
        <dbReference type="SAM" id="MobiDB-lite"/>
    </source>
</evidence>
<feature type="region of interest" description="Disordered" evidence="1">
    <location>
        <begin position="1"/>
        <end position="68"/>
    </location>
</feature>
<accession>A0A167VMT6</accession>
<dbReference type="EMBL" id="KV417856">
    <property type="protein sequence ID" value="KZP05182.1"/>
    <property type="molecule type" value="Genomic_DNA"/>
</dbReference>
<sequence length="131" mass="14222">MPSAVHLPSPPASRLAHKQMPGKKKEEIPRRHKAVVQYQGHHVPRVASRAQGSKGGKNKITKNEGGEVSQLVKRREQIATYPKGQSGKDFSSDWTGLYTLGTVRTDHVSHAREPASIAATDDAAGSPRNLI</sequence>
<gene>
    <name evidence="2" type="ORF">FIBSPDRAFT_940599</name>
</gene>
<feature type="region of interest" description="Disordered" evidence="1">
    <location>
        <begin position="110"/>
        <end position="131"/>
    </location>
</feature>
<evidence type="ECO:0000313" key="2">
    <source>
        <dbReference type="EMBL" id="KZP05182.1"/>
    </source>
</evidence>
<dbReference type="AlphaFoldDB" id="A0A167VMT6"/>
<dbReference type="OrthoDB" id="2653269at2759"/>
<organism evidence="2">
    <name type="scientific">Athelia psychrophila</name>
    <dbReference type="NCBI Taxonomy" id="1759441"/>
    <lineage>
        <taxon>Eukaryota</taxon>
        <taxon>Fungi</taxon>
        <taxon>Dikarya</taxon>
        <taxon>Basidiomycota</taxon>
        <taxon>Agaricomycotina</taxon>
        <taxon>Agaricomycetes</taxon>
        <taxon>Agaricomycetidae</taxon>
        <taxon>Atheliales</taxon>
        <taxon>Atheliaceae</taxon>
        <taxon>Athelia</taxon>
    </lineage>
</organism>
<reference evidence="2" key="1">
    <citation type="journal article" date="2016" name="Mol. Biol. Evol.">
        <title>Comparative Genomics of Early-Diverging Mushroom-Forming Fungi Provides Insights into the Origins of Lignocellulose Decay Capabilities.</title>
        <authorList>
            <person name="Nagy L.G."/>
            <person name="Riley R."/>
            <person name="Tritt A."/>
            <person name="Adam C."/>
            <person name="Daum C."/>
            <person name="Floudas D."/>
            <person name="Sun H."/>
            <person name="Yadav J.S."/>
            <person name="Pangilinan J."/>
            <person name="Larsson K.H."/>
            <person name="Matsuura K."/>
            <person name="Barry K."/>
            <person name="Labutti K."/>
            <person name="Kuo R."/>
            <person name="Ohm R.A."/>
            <person name="Bhattacharya S.S."/>
            <person name="Shirouzu T."/>
            <person name="Yoshinaga Y."/>
            <person name="Martin F.M."/>
            <person name="Grigoriev I.V."/>
            <person name="Hibbett D.S."/>
        </authorList>
    </citation>
    <scope>NUCLEOTIDE SEQUENCE [LARGE SCALE GENOMIC DNA]</scope>
    <source>
        <strain evidence="2">CBS 109695</strain>
    </source>
</reference>